<keyword evidence="2 6" id="KW-0963">Cytoplasm</keyword>
<proteinExistence type="inferred from homology"/>
<dbReference type="PROSITE" id="PS00091">
    <property type="entry name" value="THYMIDYLATE_SYNTHASE"/>
    <property type="match status" value="1"/>
</dbReference>
<evidence type="ECO:0000313" key="10">
    <source>
        <dbReference type="Proteomes" id="UP000051461"/>
    </source>
</evidence>
<feature type="binding site" evidence="6">
    <location>
        <position position="221"/>
    </location>
    <ligand>
        <name>(6R)-5,10-methylene-5,6,7,8-tetrahydrofolate</name>
        <dbReference type="ChEBI" id="CHEBI:15636"/>
    </ligand>
</feature>
<dbReference type="EMBL" id="AZDA01000093">
    <property type="protein sequence ID" value="KRK34258.1"/>
    <property type="molecule type" value="Genomic_DNA"/>
</dbReference>
<keyword evidence="5 6" id="KW-0545">Nucleotide biosynthesis</keyword>
<name>A0A0R1GRZ0_9LACO</name>
<dbReference type="GO" id="GO:0006231">
    <property type="term" value="P:dTMP biosynthetic process"/>
    <property type="evidence" value="ECO:0007669"/>
    <property type="project" value="UniProtKB-UniRule"/>
</dbReference>
<dbReference type="RefSeq" id="WP_057905236.1">
    <property type="nucleotide sequence ID" value="NZ_AZDA01000093.1"/>
</dbReference>
<gene>
    <name evidence="6" type="primary">thyA</name>
    <name evidence="9" type="ORF">FC07_GL000824</name>
</gene>
<dbReference type="NCBIfam" id="NF002496">
    <property type="entry name" value="PRK01827.1-2"/>
    <property type="match status" value="1"/>
</dbReference>
<feature type="active site" description="Nucleophile" evidence="6">
    <location>
        <position position="198"/>
    </location>
</feature>
<dbReference type="PANTHER" id="PTHR11548">
    <property type="entry name" value="THYMIDYLATE SYNTHASE 1"/>
    <property type="match status" value="1"/>
</dbReference>
<dbReference type="Gene3D" id="3.30.572.10">
    <property type="entry name" value="Thymidylate synthase/dCMP hydroxymethylase domain"/>
    <property type="match status" value="1"/>
</dbReference>
<dbReference type="InterPro" id="IPR023451">
    <property type="entry name" value="Thymidate_synth/dCMP_Mease_dom"/>
</dbReference>
<dbReference type="GO" id="GO:0032259">
    <property type="term" value="P:methylation"/>
    <property type="evidence" value="ECO:0007669"/>
    <property type="project" value="UniProtKB-KW"/>
</dbReference>
<dbReference type="SUPFAM" id="SSF55831">
    <property type="entry name" value="Thymidylate synthase/dCMP hydroxymethylase"/>
    <property type="match status" value="1"/>
</dbReference>
<accession>A0A0R1GRZ0</accession>
<comment type="subunit">
    <text evidence="6">Homodimer.</text>
</comment>
<keyword evidence="10" id="KW-1185">Reference proteome</keyword>
<feature type="binding site" description="in other chain" evidence="6">
    <location>
        <begin position="218"/>
        <end position="221"/>
    </location>
    <ligand>
        <name>dUMP</name>
        <dbReference type="ChEBI" id="CHEBI:246422"/>
        <note>ligand shared between dimeric partners</note>
    </ligand>
</feature>
<dbReference type="STRING" id="1423726.FC07_GL000824"/>
<dbReference type="PATRIC" id="fig|1423726.3.peg.847"/>
<evidence type="ECO:0000256" key="6">
    <source>
        <dbReference type="HAMAP-Rule" id="MF_00008"/>
    </source>
</evidence>
<comment type="pathway">
    <text evidence="6">Pyrimidine metabolism; dTTP biosynthesis.</text>
</comment>
<comment type="function">
    <text evidence="6">Catalyzes the reductive methylation of 2'-deoxyuridine-5'-monophosphate (dUMP) to 2'-deoxythymidine-5'-monophosphate (dTMP) while utilizing 5,10-methylenetetrahydrofolate (mTHF) as the methyl donor and reductant in the reaction, yielding dihydrofolate (DHF) as a by-product. This enzymatic reaction provides an intracellular de novo source of dTMP, an essential precursor for DNA biosynthesis.</text>
</comment>
<evidence type="ECO:0000256" key="3">
    <source>
        <dbReference type="ARBA" id="ARBA00022603"/>
    </source>
</evidence>
<feature type="binding site" description="in other chain" evidence="6">
    <location>
        <position position="229"/>
    </location>
    <ligand>
        <name>dUMP</name>
        <dbReference type="ChEBI" id="CHEBI:246422"/>
        <note>ligand shared between dimeric partners</note>
    </ligand>
</feature>
<dbReference type="EC" id="2.1.1.45" evidence="1 6"/>
<comment type="caution">
    <text evidence="9">The sequence shown here is derived from an EMBL/GenBank/DDBJ whole genome shotgun (WGS) entry which is preliminary data.</text>
</comment>
<protein>
    <recommendedName>
        <fullName evidence="1 6">Thymidylate synthase</fullName>
        <shortName evidence="6">TS</shortName>
        <shortName evidence="6">TSase</shortName>
        <ecNumber evidence="1 6">2.1.1.45</ecNumber>
    </recommendedName>
</protein>
<feature type="binding site" description="in other chain" evidence="6">
    <location>
        <position position="23"/>
    </location>
    <ligand>
        <name>dUMP</name>
        <dbReference type="ChEBI" id="CHEBI:246422"/>
        <note>ligand shared between dimeric partners</note>
    </ligand>
</feature>
<dbReference type="GO" id="GO:0004799">
    <property type="term" value="F:thymidylate synthase activity"/>
    <property type="evidence" value="ECO:0007669"/>
    <property type="project" value="UniProtKB-UniRule"/>
</dbReference>
<comment type="similarity">
    <text evidence="6">Belongs to the thymidylate synthase family. Bacterial-type ThyA subfamily.</text>
</comment>
<dbReference type="GO" id="GO:0005829">
    <property type="term" value="C:cytosol"/>
    <property type="evidence" value="ECO:0007669"/>
    <property type="project" value="TreeGrafter"/>
</dbReference>
<evidence type="ECO:0000256" key="4">
    <source>
        <dbReference type="ARBA" id="ARBA00022679"/>
    </source>
</evidence>
<reference evidence="9 10" key="1">
    <citation type="journal article" date="2015" name="Genome Announc.">
        <title>Expanding the biotechnology potential of lactobacilli through comparative genomics of 213 strains and associated genera.</title>
        <authorList>
            <person name="Sun Z."/>
            <person name="Harris H.M."/>
            <person name="McCann A."/>
            <person name="Guo C."/>
            <person name="Argimon S."/>
            <person name="Zhang W."/>
            <person name="Yang X."/>
            <person name="Jeffery I.B."/>
            <person name="Cooney J.C."/>
            <person name="Kagawa T.F."/>
            <person name="Liu W."/>
            <person name="Song Y."/>
            <person name="Salvetti E."/>
            <person name="Wrobel A."/>
            <person name="Rasinkangas P."/>
            <person name="Parkhill J."/>
            <person name="Rea M.C."/>
            <person name="O'Sullivan O."/>
            <person name="Ritari J."/>
            <person name="Douillard F.P."/>
            <person name="Paul Ross R."/>
            <person name="Yang R."/>
            <person name="Briner A.E."/>
            <person name="Felis G.E."/>
            <person name="de Vos W.M."/>
            <person name="Barrangou R."/>
            <person name="Klaenhammer T.R."/>
            <person name="Caufield P.W."/>
            <person name="Cui Y."/>
            <person name="Zhang H."/>
            <person name="O'Toole P.W."/>
        </authorList>
    </citation>
    <scope>NUCLEOTIDE SEQUENCE [LARGE SCALE GENOMIC DNA]</scope>
    <source>
        <strain evidence="9 10">DSM 20003</strain>
    </source>
</reference>
<feature type="binding site" description="in other chain" evidence="6">
    <location>
        <begin position="259"/>
        <end position="261"/>
    </location>
    <ligand>
        <name>dUMP</name>
        <dbReference type="ChEBI" id="CHEBI:246422"/>
        <note>ligand shared between dimeric partners</note>
    </ligand>
</feature>
<feature type="domain" description="Thymidylate synthase/dCMP hydroxymethylase" evidence="8">
    <location>
        <begin position="5"/>
        <end position="316"/>
    </location>
</feature>
<evidence type="ECO:0000259" key="8">
    <source>
        <dbReference type="Pfam" id="PF00303"/>
    </source>
</evidence>
<evidence type="ECO:0000256" key="5">
    <source>
        <dbReference type="ARBA" id="ARBA00022727"/>
    </source>
</evidence>
<dbReference type="PANTHER" id="PTHR11548:SF9">
    <property type="entry name" value="THYMIDYLATE SYNTHASE"/>
    <property type="match status" value="1"/>
</dbReference>
<comment type="catalytic activity">
    <reaction evidence="6">
        <text>dUMP + (6R)-5,10-methylene-5,6,7,8-tetrahydrofolate = 7,8-dihydrofolate + dTMP</text>
        <dbReference type="Rhea" id="RHEA:12104"/>
        <dbReference type="ChEBI" id="CHEBI:15636"/>
        <dbReference type="ChEBI" id="CHEBI:57451"/>
        <dbReference type="ChEBI" id="CHEBI:63528"/>
        <dbReference type="ChEBI" id="CHEBI:246422"/>
        <dbReference type="EC" id="2.1.1.45"/>
    </reaction>
</comment>
<keyword evidence="4 6" id="KW-0808">Transferase</keyword>
<evidence type="ECO:0000256" key="7">
    <source>
        <dbReference type="PROSITE-ProRule" id="PRU10016"/>
    </source>
</evidence>
<dbReference type="NCBIfam" id="TIGR03284">
    <property type="entry name" value="thym_sym"/>
    <property type="match status" value="1"/>
</dbReference>
<organism evidence="9 10">
    <name type="scientific">Loigolactobacillus bifermentans DSM 20003</name>
    <dbReference type="NCBI Taxonomy" id="1423726"/>
    <lineage>
        <taxon>Bacteria</taxon>
        <taxon>Bacillati</taxon>
        <taxon>Bacillota</taxon>
        <taxon>Bacilli</taxon>
        <taxon>Lactobacillales</taxon>
        <taxon>Lactobacillaceae</taxon>
        <taxon>Loigolactobacillus</taxon>
    </lineage>
</organism>
<dbReference type="PRINTS" id="PR00108">
    <property type="entry name" value="THYMDSNTHASE"/>
</dbReference>
<comment type="caution">
    <text evidence="6">Lacks conserved residue(s) required for the propagation of feature annotation.</text>
</comment>
<feature type="binding site" evidence="6">
    <location>
        <begin position="178"/>
        <end position="179"/>
    </location>
    <ligand>
        <name>dUMP</name>
        <dbReference type="ChEBI" id="CHEBI:246422"/>
        <note>ligand shared between dimeric partners</note>
    </ligand>
</feature>
<dbReference type="Pfam" id="PF00303">
    <property type="entry name" value="Thymidylat_synt"/>
    <property type="match status" value="1"/>
</dbReference>
<feature type="binding site" evidence="6">
    <location>
        <position position="315"/>
    </location>
    <ligand>
        <name>(6R)-5,10-methylene-5,6,7,8-tetrahydrofolate</name>
        <dbReference type="ChEBI" id="CHEBI:15636"/>
    </ligand>
</feature>
<dbReference type="UniPathway" id="UPA00575"/>
<feature type="active site" evidence="7">
    <location>
        <position position="198"/>
    </location>
</feature>
<dbReference type="CDD" id="cd00351">
    <property type="entry name" value="TS_Pyrimidine_HMase"/>
    <property type="match status" value="1"/>
</dbReference>
<sequence length="316" mass="36019">MLEDAYLTLARQILETGHFKGDRTHTGTYSLFGYQMRFDLSQGFPLLTTKKVPFGLIKSELLWFIHGDSNIRYLLQHHNHIWDEWAFQRYVASAAYQGPDMTDFGHRHLTDPDFNQQYQAQMKQFTERIVADADFAAKFGDLGNIYGKQWRAWRTSTGATIDQLQQVIAQIKTNPDSRRLIVSAWNPEDVPSMALPPCHTMFQFYVNDGKLSCQLYQRSGDVFLGVPFNIASYALLTALIAHETGLQVGEFIHTLGDAHIYQNHVEQVKRQLSRTPGPAPKLVLNQDKHSIFDFDSTDIQLEGYQPQPAIKAPVAV</sequence>
<dbReference type="InterPro" id="IPR036926">
    <property type="entry name" value="Thymidate_synth/dCMP_Mease_sf"/>
</dbReference>
<evidence type="ECO:0000256" key="2">
    <source>
        <dbReference type="ARBA" id="ARBA00022490"/>
    </source>
</evidence>
<dbReference type="AlphaFoldDB" id="A0A0R1GRZ0"/>
<dbReference type="InterPro" id="IPR020940">
    <property type="entry name" value="Thymidylate_synthase_AS"/>
</dbReference>
<dbReference type="HAMAP" id="MF_00008">
    <property type="entry name" value="Thymidy_synth_bact"/>
    <property type="match status" value="1"/>
</dbReference>
<dbReference type="GO" id="GO:0006235">
    <property type="term" value="P:dTTP biosynthetic process"/>
    <property type="evidence" value="ECO:0007669"/>
    <property type="project" value="UniProtKB-UniRule"/>
</dbReference>
<comment type="subcellular location">
    <subcellularLocation>
        <location evidence="6">Cytoplasm</location>
    </subcellularLocation>
</comment>
<dbReference type="Proteomes" id="UP000051461">
    <property type="component" value="Unassembled WGS sequence"/>
</dbReference>
<evidence type="ECO:0000256" key="1">
    <source>
        <dbReference type="ARBA" id="ARBA00011947"/>
    </source>
</evidence>
<dbReference type="InterPro" id="IPR000398">
    <property type="entry name" value="Thymidylate_synthase"/>
</dbReference>
<evidence type="ECO:0000313" key="9">
    <source>
        <dbReference type="EMBL" id="KRK34258.1"/>
    </source>
</evidence>
<keyword evidence="3 6" id="KW-0489">Methyltransferase</keyword>
<dbReference type="InterPro" id="IPR045097">
    <property type="entry name" value="Thymidate_synth/dCMP_Mease"/>
</dbReference>